<proteinExistence type="inferred from homology"/>
<keyword evidence="3" id="KW-1185">Reference proteome</keyword>
<organism evidence="2 3">
    <name type="scientific">Biomphalaria pfeifferi</name>
    <name type="common">Bloodfluke planorb</name>
    <name type="synonym">Freshwater snail</name>
    <dbReference type="NCBI Taxonomy" id="112525"/>
    <lineage>
        <taxon>Eukaryota</taxon>
        <taxon>Metazoa</taxon>
        <taxon>Spiralia</taxon>
        <taxon>Lophotrochozoa</taxon>
        <taxon>Mollusca</taxon>
        <taxon>Gastropoda</taxon>
        <taxon>Heterobranchia</taxon>
        <taxon>Euthyneura</taxon>
        <taxon>Panpulmonata</taxon>
        <taxon>Hygrophila</taxon>
        <taxon>Lymnaeoidea</taxon>
        <taxon>Planorbidae</taxon>
        <taxon>Biomphalaria</taxon>
    </lineage>
</organism>
<dbReference type="GO" id="GO:0005829">
    <property type="term" value="C:cytosol"/>
    <property type="evidence" value="ECO:0007669"/>
    <property type="project" value="TreeGrafter"/>
</dbReference>
<evidence type="ECO:0000313" key="3">
    <source>
        <dbReference type="Proteomes" id="UP001233172"/>
    </source>
</evidence>
<comment type="caution">
    <text evidence="2">The sequence shown here is derived from an EMBL/GenBank/DDBJ whole genome shotgun (WGS) entry which is preliminary data.</text>
</comment>
<gene>
    <name evidence="2" type="ORF">Bpfe_018668</name>
</gene>
<protein>
    <submittedName>
        <fullName evidence="2">Protein FAM72A</fullName>
    </submittedName>
</protein>
<dbReference type="PANTHER" id="PTHR31841">
    <property type="entry name" value="PROTEIN FAM72A-RELATED"/>
    <property type="match status" value="1"/>
</dbReference>
<evidence type="ECO:0000256" key="1">
    <source>
        <dbReference type="ARBA" id="ARBA00006888"/>
    </source>
</evidence>
<dbReference type="Pfam" id="PF14976">
    <property type="entry name" value="YPEH2ZP"/>
    <property type="match status" value="1"/>
</dbReference>
<accession>A0AAD8BC89</accession>
<dbReference type="Proteomes" id="UP001233172">
    <property type="component" value="Unassembled WGS sequence"/>
</dbReference>
<name>A0AAD8BC89_BIOPF</name>
<sequence length="145" mass="16228">MVLTNLNQNFGRKVVYVLDCKVCGETLSRRGMLAVLVADGKTELFSTDKFDRNAVGLVPEVYTANTCKCKVQSIACLCCGQVVGYDVLLPCMKCLSSVNNGHHSMFHSSLVSYCYRLDEEANNYLLWKDLKSPKEDGQMLIECLR</sequence>
<reference evidence="2" key="1">
    <citation type="journal article" date="2023" name="PLoS Negl. Trop. Dis.">
        <title>A genome sequence for Biomphalaria pfeifferi, the major vector snail for the human-infecting parasite Schistosoma mansoni.</title>
        <authorList>
            <person name="Bu L."/>
            <person name="Lu L."/>
            <person name="Laidemitt M.R."/>
            <person name="Zhang S.M."/>
            <person name="Mutuku M."/>
            <person name="Mkoji G."/>
            <person name="Steinauer M."/>
            <person name="Loker E.S."/>
        </authorList>
    </citation>
    <scope>NUCLEOTIDE SEQUENCE</scope>
    <source>
        <strain evidence="2">KasaAsao</strain>
    </source>
</reference>
<dbReference type="InterPro" id="IPR026768">
    <property type="entry name" value="YPEH2ZP"/>
</dbReference>
<comment type="similarity">
    <text evidence="1">Belongs to the FAM72 family.</text>
</comment>
<dbReference type="PANTHER" id="PTHR31841:SF1">
    <property type="entry name" value="PROTEIN FAM72A-RELATED"/>
    <property type="match status" value="1"/>
</dbReference>
<dbReference type="AlphaFoldDB" id="A0AAD8BC89"/>
<reference evidence="2" key="2">
    <citation type="submission" date="2023-04" db="EMBL/GenBank/DDBJ databases">
        <authorList>
            <person name="Bu L."/>
            <person name="Lu L."/>
            <person name="Laidemitt M.R."/>
            <person name="Zhang S.M."/>
            <person name="Mutuku M."/>
            <person name="Mkoji G."/>
            <person name="Steinauer M."/>
            <person name="Loker E.S."/>
        </authorList>
    </citation>
    <scope>NUCLEOTIDE SEQUENCE</scope>
    <source>
        <strain evidence="2">KasaAsao</strain>
        <tissue evidence="2">Whole Snail</tissue>
    </source>
</reference>
<evidence type="ECO:0000313" key="2">
    <source>
        <dbReference type="EMBL" id="KAK0051898.1"/>
    </source>
</evidence>
<dbReference type="EMBL" id="JASAOG010000099">
    <property type="protein sequence ID" value="KAK0051898.1"/>
    <property type="molecule type" value="Genomic_DNA"/>
</dbReference>